<name>A0A6A5ZVL7_9PLEO</name>
<dbReference type="OrthoDB" id="3860121at2759"/>
<evidence type="ECO:0000259" key="2">
    <source>
        <dbReference type="PROSITE" id="PS51184"/>
    </source>
</evidence>
<dbReference type="AlphaFoldDB" id="A0A6A5ZVL7"/>
<dbReference type="Gene3D" id="2.60.120.650">
    <property type="entry name" value="Cupin"/>
    <property type="match status" value="1"/>
</dbReference>
<dbReference type="InterPro" id="IPR003347">
    <property type="entry name" value="JmjC_dom"/>
</dbReference>
<accession>A0A6A5ZVL7</accession>
<dbReference type="EMBL" id="ML977522">
    <property type="protein sequence ID" value="KAF2123772.1"/>
    <property type="molecule type" value="Genomic_DNA"/>
</dbReference>
<feature type="region of interest" description="Disordered" evidence="1">
    <location>
        <begin position="251"/>
        <end position="327"/>
    </location>
</feature>
<feature type="region of interest" description="Disordered" evidence="1">
    <location>
        <begin position="798"/>
        <end position="823"/>
    </location>
</feature>
<dbReference type="GeneID" id="54402579"/>
<protein>
    <recommendedName>
        <fullName evidence="2">JmjC domain-containing protein</fullName>
    </recommendedName>
</protein>
<feature type="domain" description="JmjC" evidence="2">
    <location>
        <begin position="632"/>
        <end position="763"/>
    </location>
</feature>
<evidence type="ECO:0000256" key="1">
    <source>
        <dbReference type="SAM" id="MobiDB-lite"/>
    </source>
</evidence>
<organism evidence="3 4">
    <name type="scientific">Dothidotthia symphoricarpi CBS 119687</name>
    <dbReference type="NCBI Taxonomy" id="1392245"/>
    <lineage>
        <taxon>Eukaryota</taxon>
        <taxon>Fungi</taxon>
        <taxon>Dikarya</taxon>
        <taxon>Ascomycota</taxon>
        <taxon>Pezizomycotina</taxon>
        <taxon>Dothideomycetes</taxon>
        <taxon>Pleosporomycetidae</taxon>
        <taxon>Pleosporales</taxon>
        <taxon>Dothidotthiaceae</taxon>
        <taxon>Dothidotthia</taxon>
    </lineage>
</organism>
<evidence type="ECO:0000313" key="4">
    <source>
        <dbReference type="Proteomes" id="UP000799771"/>
    </source>
</evidence>
<sequence length="823" mass="92446">MSVLSNVNTRRHHQYNMASASEVTHSALPDPRNFHKSLASQPDATAMFEACVAMRDRLLQSFDAQQQHMELLFHSFERVMYELCQPYRHHLSRSYDALETDHDSQAWARFQTLAERGKDLKPLCKAPLRTARKRWGDDCVDHYDFTSTSIVFCKAAAAAAKTHTWPASVIKLNQFLVQRARKGCVSDSANPLELIDLEDLGRWPDAEPFVERDGSGNPIRSVENKELRADEVPGGYRFDRFGLLVRAEYGSTSHPPSFPTPNLTNAESASIPATPDDGAACEDKPTTPRSSRRRATLDGLHDTPPTVNNQTPQISPKASSKASNGPKECSCKLVASELLLALESSLDADAIAKHGAEQALLCPLHLGQYARSLTNFITTHHLQEARQPTSDSSDAQNGPVSSLKRRRDLDDDDGSPRSKLHPSVKANTSELLVSHPVSPELSSHSSSRPIHDKGVDDHFLNTVLTQLRKKTPEKRTWDELNTHSMISLLSQAQHPRTTGSDTEVYFLSGVEAEGHLEPHVTLQGPVISQHQQPFHWNNEKGPPIKQIFERMGNLGRDVPVQDPSLFVDEMSAKSMSLSHIRDIFLNNETSDAAFNVLEMRNPLPHSIFPQFLNGEDCHLLGQIRDTILDARTAQRISTSIDKLKKWKDDEEWILLAQGGALTLPHQDSFGKGTWLTVQEGRVGFGWLSRPTPQQRIAWAQTPNAYASSQWRYVVIHPGQTIYFEPGTIHFVFREQKTPTLMFGGHLLRWSRISDWVQLIHDQLRTPNISNEDLGRPILRAYAQAMQQLIMDRKLSRGESSQEIGVSEDVEQEISKLTRKRVQK</sequence>
<feature type="compositionally biased region" description="Polar residues" evidence="1">
    <location>
        <begin position="251"/>
        <end position="268"/>
    </location>
</feature>
<evidence type="ECO:0000313" key="3">
    <source>
        <dbReference type="EMBL" id="KAF2123772.1"/>
    </source>
</evidence>
<dbReference type="Proteomes" id="UP000799771">
    <property type="component" value="Unassembled WGS sequence"/>
</dbReference>
<feature type="region of interest" description="Disordered" evidence="1">
    <location>
        <begin position="436"/>
        <end position="455"/>
    </location>
</feature>
<dbReference type="SUPFAM" id="SSF51197">
    <property type="entry name" value="Clavaminate synthase-like"/>
    <property type="match status" value="1"/>
</dbReference>
<dbReference type="PROSITE" id="PS51184">
    <property type="entry name" value="JMJC"/>
    <property type="match status" value="1"/>
</dbReference>
<feature type="compositionally biased region" description="Low complexity" evidence="1">
    <location>
        <begin position="436"/>
        <end position="447"/>
    </location>
</feature>
<dbReference type="RefSeq" id="XP_033518166.1">
    <property type="nucleotide sequence ID" value="XM_033662147.1"/>
</dbReference>
<keyword evidence="4" id="KW-1185">Reference proteome</keyword>
<reference evidence="3" key="1">
    <citation type="journal article" date="2020" name="Stud. Mycol.">
        <title>101 Dothideomycetes genomes: a test case for predicting lifestyles and emergence of pathogens.</title>
        <authorList>
            <person name="Haridas S."/>
            <person name="Albert R."/>
            <person name="Binder M."/>
            <person name="Bloem J."/>
            <person name="Labutti K."/>
            <person name="Salamov A."/>
            <person name="Andreopoulos B."/>
            <person name="Baker S."/>
            <person name="Barry K."/>
            <person name="Bills G."/>
            <person name="Bluhm B."/>
            <person name="Cannon C."/>
            <person name="Castanera R."/>
            <person name="Culley D."/>
            <person name="Daum C."/>
            <person name="Ezra D."/>
            <person name="Gonzalez J."/>
            <person name="Henrissat B."/>
            <person name="Kuo A."/>
            <person name="Liang C."/>
            <person name="Lipzen A."/>
            <person name="Lutzoni F."/>
            <person name="Magnuson J."/>
            <person name="Mondo S."/>
            <person name="Nolan M."/>
            <person name="Ohm R."/>
            <person name="Pangilinan J."/>
            <person name="Park H.-J."/>
            <person name="Ramirez L."/>
            <person name="Alfaro M."/>
            <person name="Sun H."/>
            <person name="Tritt A."/>
            <person name="Yoshinaga Y."/>
            <person name="Zwiers L.-H."/>
            <person name="Turgeon B."/>
            <person name="Goodwin S."/>
            <person name="Spatafora J."/>
            <person name="Crous P."/>
            <person name="Grigoriev I."/>
        </authorList>
    </citation>
    <scope>NUCLEOTIDE SEQUENCE</scope>
    <source>
        <strain evidence="3">CBS 119687</strain>
    </source>
</reference>
<gene>
    <name evidence="3" type="ORF">P153DRAFT_145916</name>
</gene>
<feature type="region of interest" description="Disordered" evidence="1">
    <location>
        <begin position="207"/>
        <end position="226"/>
    </location>
</feature>
<feature type="compositionally biased region" description="Polar residues" evidence="1">
    <location>
        <begin position="383"/>
        <end position="400"/>
    </location>
</feature>
<proteinExistence type="predicted"/>
<feature type="region of interest" description="Disordered" evidence="1">
    <location>
        <begin position="383"/>
        <end position="431"/>
    </location>
</feature>
<feature type="compositionally biased region" description="Polar residues" evidence="1">
    <location>
        <begin position="305"/>
        <end position="323"/>
    </location>
</feature>